<evidence type="ECO:0008006" key="3">
    <source>
        <dbReference type="Google" id="ProtNLM"/>
    </source>
</evidence>
<dbReference type="InterPro" id="IPR016195">
    <property type="entry name" value="Pol/histidinol_Pase-like"/>
</dbReference>
<evidence type="ECO:0000313" key="2">
    <source>
        <dbReference type="Proteomes" id="UP000178493"/>
    </source>
</evidence>
<dbReference type="CDD" id="cd19067">
    <property type="entry name" value="PfuEndoQ-like"/>
    <property type="match status" value="1"/>
</dbReference>
<evidence type="ECO:0000313" key="1">
    <source>
        <dbReference type="EMBL" id="OGY24790.1"/>
    </source>
</evidence>
<dbReference type="PANTHER" id="PTHR40084:SF1">
    <property type="entry name" value="PHOSPHOTRANSFERASE"/>
    <property type="match status" value="1"/>
</dbReference>
<dbReference type="PANTHER" id="PTHR40084">
    <property type="entry name" value="PHOSPHOHYDROLASE, PHP FAMILY"/>
    <property type="match status" value="1"/>
</dbReference>
<dbReference type="EMBL" id="MHCO01000004">
    <property type="protein sequence ID" value="OGY24790.1"/>
    <property type="molecule type" value="Genomic_DNA"/>
</dbReference>
<sequence>MKGIQLLASADFTHPAWWRETREKLKESDKEGFYIYNGVPRSASSAEREAILAAGAEREAIYFVLGTEISCIYSQGGSLRRIHCLVFFPRIEDVERFNQDLGRTGNLAADGRPILGISAKELLAKALQVNEKAIFIPAHAWTPWFSLYGSNSGFDSIEECFGDLSKYIYAIETGLSSDPAMNWRIAELDNRSIVSFSDAHSAPKMGRELTVFDTDFSYDGLLKALKSANSLQTTDYSQKRNTAVVSDPAVVSRPKAVSKASIALTIEFFPEEGKYHFTGHRNCGVKQSPNETAKEGIICPRCKKKLTIGVMHRVEQLADKDRPEGFKQRNRPPFRNLVPLLEILAESLGSPVGSERVIQEYKRLIGLFGSEMAILLKTPIAEFEKHAPPRVAEGIKKMREGDIIIEPGFDGVYGKVKIWPARNASR</sequence>
<dbReference type="Gene3D" id="3.20.20.140">
    <property type="entry name" value="Metal-dependent hydrolases"/>
    <property type="match status" value="1"/>
</dbReference>
<accession>A0A1G1WB92</accession>
<organism evidence="1 2">
    <name type="scientific">Candidatus Woykebacteria bacterium GWB1_45_5</name>
    <dbReference type="NCBI Taxonomy" id="1802592"/>
    <lineage>
        <taxon>Bacteria</taxon>
        <taxon>Candidatus Woykeibacteriota</taxon>
    </lineage>
</organism>
<gene>
    <name evidence="1" type="ORF">A2126_04910</name>
</gene>
<dbReference type="AlphaFoldDB" id="A0A1G1WB92"/>
<comment type="caution">
    <text evidence="1">The sequence shown here is derived from an EMBL/GenBank/DDBJ whole genome shotgun (WGS) entry which is preliminary data.</text>
</comment>
<name>A0A1G1WB92_9BACT</name>
<proteinExistence type="predicted"/>
<protein>
    <recommendedName>
        <fullName evidence="3">DNA helicase UvrD</fullName>
    </recommendedName>
</protein>
<dbReference type="Proteomes" id="UP000178493">
    <property type="component" value="Unassembled WGS sequence"/>
</dbReference>
<reference evidence="1 2" key="1">
    <citation type="journal article" date="2016" name="Nat. Commun.">
        <title>Thousands of microbial genomes shed light on interconnected biogeochemical processes in an aquifer system.</title>
        <authorList>
            <person name="Anantharaman K."/>
            <person name="Brown C.T."/>
            <person name="Hug L.A."/>
            <person name="Sharon I."/>
            <person name="Castelle C.J."/>
            <person name="Probst A.J."/>
            <person name="Thomas B.C."/>
            <person name="Singh A."/>
            <person name="Wilkins M.J."/>
            <person name="Karaoz U."/>
            <person name="Brodie E.L."/>
            <person name="Williams K.H."/>
            <person name="Hubbard S.S."/>
            <person name="Banfield J.F."/>
        </authorList>
    </citation>
    <scope>NUCLEOTIDE SEQUENCE [LARGE SCALE GENOMIC DNA]</scope>
</reference>
<feature type="non-terminal residue" evidence="1">
    <location>
        <position position="426"/>
    </location>
</feature>
<dbReference type="SUPFAM" id="SSF89550">
    <property type="entry name" value="PHP domain-like"/>
    <property type="match status" value="1"/>
</dbReference>